<organism evidence="1 2">
    <name type="scientific">Hyaloscypha hepaticicola</name>
    <dbReference type="NCBI Taxonomy" id="2082293"/>
    <lineage>
        <taxon>Eukaryota</taxon>
        <taxon>Fungi</taxon>
        <taxon>Dikarya</taxon>
        <taxon>Ascomycota</taxon>
        <taxon>Pezizomycotina</taxon>
        <taxon>Leotiomycetes</taxon>
        <taxon>Helotiales</taxon>
        <taxon>Hyaloscyphaceae</taxon>
        <taxon>Hyaloscypha</taxon>
    </lineage>
</organism>
<evidence type="ECO:0000313" key="2">
    <source>
        <dbReference type="Proteomes" id="UP000235672"/>
    </source>
</evidence>
<gene>
    <name evidence="1" type="ORF">NA56DRAFT_703611</name>
</gene>
<evidence type="ECO:0000313" key="1">
    <source>
        <dbReference type="EMBL" id="PMD21430.1"/>
    </source>
</evidence>
<dbReference type="EMBL" id="KZ613481">
    <property type="protein sequence ID" value="PMD21430.1"/>
    <property type="molecule type" value="Genomic_DNA"/>
</dbReference>
<sequence>MIRSLILGIDTQIIQQPSVINGTSYYLLIVLSSIFSLIYSPSPTSKLGPQKPEDVCRIHRPIVTLFYTESADFTLEDIDHLFRDNAPYICLPEYNTGAARGRAVRFVRENVEGRIKGGHEEGAPVYGRGWGQVLHRYPPCI</sequence>
<reference evidence="1 2" key="1">
    <citation type="submission" date="2016-05" db="EMBL/GenBank/DDBJ databases">
        <title>A degradative enzymes factory behind the ericoid mycorrhizal symbiosis.</title>
        <authorList>
            <consortium name="DOE Joint Genome Institute"/>
            <person name="Martino E."/>
            <person name="Morin E."/>
            <person name="Grelet G."/>
            <person name="Kuo A."/>
            <person name="Kohler A."/>
            <person name="Daghino S."/>
            <person name="Barry K."/>
            <person name="Choi C."/>
            <person name="Cichocki N."/>
            <person name="Clum A."/>
            <person name="Copeland A."/>
            <person name="Hainaut M."/>
            <person name="Haridas S."/>
            <person name="Labutti K."/>
            <person name="Lindquist E."/>
            <person name="Lipzen A."/>
            <person name="Khouja H.-R."/>
            <person name="Murat C."/>
            <person name="Ohm R."/>
            <person name="Olson A."/>
            <person name="Spatafora J."/>
            <person name="Veneault-Fourrey C."/>
            <person name="Henrissat B."/>
            <person name="Grigoriev I."/>
            <person name="Martin F."/>
            <person name="Perotto S."/>
        </authorList>
    </citation>
    <scope>NUCLEOTIDE SEQUENCE [LARGE SCALE GENOMIC DNA]</scope>
    <source>
        <strain evidence="1 2">UAMH 7357</strain>
    </source>
</reference>
<dbReference type="AlphaFoldDB" id="A0A2J6Q568"/>
<keyword evidence="2" id="KW-1185">Reference proteome</keyword>
<proteinExistence type="predicted"/>
<accession>A0A2J6Q568</accession>
<name>A0A2J6Q568_9HELO</name>
<protein>
    <submittedName>
        <fullName evidence="1">Uncharacterized protein</fullName>
    </submittedName>
</protein>
<dbReference type="Proteomes" id="UP000235672">
    <property type="component" value="Unassembled WGS sequence"/>
</dbReference>